<evidence type="ECO:0000256" key="2">
    <source>
        <dbReference type="ARBA" id="ARBA00023315"/>
    </source>
</evidence>
<keyword evidence="5" id="KW-1185">Reference proteome</keyword>
<protein>
    <submittedName>
        <fullName evidence="4">GNAT family N-acetyltransferase</fullName>
    </submittedName>
</protein>
<dbReference type="InterPro" id="IPR016181">
    <property type="entry name" value="Acyl_CoA_acyltransferase"/>
</dbReference>
<accession>A0ABS3XZ95</accession>
<dbReference type="PANTHER" id="PTHR43420:SF12">
    <property type="entry name" value="N-ACETYLTRANSFERASE DOMAIN-CONTAINING PROTEIN"/>
    <property type="match status" value="1"/>
</dbReference>
<gene>
    <name evidence="4" type="ORF">JW613_18480</name>
</gene>
<dbReference type="InterPro" id="IPR000182">
    <property type="entry name" value="GNAT_dom"/>
</dbReference>
<evidence type="ECO:0000313" key="5">
    <source>
        <dbReference type="Proteomes" id="UP000721954"/>
    </source>
</evidence>
<sequence length="176" mass="19153">MTEDDIDAVSEVRVRGWQYAYRGLVPREYLEEMSPAENAQRRRGHFGASRGIVHNVVAEDDTAGGGVVGWAAVGPYRTSDAVPRPGAPGEDEELYALYVRPEHIGTGVGRLLLASVLDGAAARGCPRMFLWVLAGNSRARRFYERAGFAADGRTDTFEVGGAQVPDVRYVRVLTGE</sequence>
<dbReference type="EMBL" id="JAFFZM010000010">
    <property type="protein sequence ID" value="MBO8200272.1"/>
    <property type="molecule type" value="Genomic_DNA"/>
</dbReference>
<reference evidence="4 5" key="1">
    <citation type="submission" date="2021-02" db="EMBL/GenBank/DDBJ databases">
        <title>Streptomyces spirodelae sp. nov., isolated from duckweed.</title>
        <authorList>
            <person name="Saimee Y."/>
            <person name="Duangmal K."/>
        </authorList>
    </citation>
    <scope>NUCLEOTIDE SEQUENCE [LARGE SCALE GENOMIC DNA]</scope>
    <source>
        <strain evidence="4 5">DSM 42105</strain>
    </source>
</reference>
<evidence type="ECO:0000313" key="4">
    <source>
        <dbReference type="EMBL" id="MBO8200272.1"/>
    </source>
</evidence>
<keyword evidence="2" id="KW-0012">Acyltransferase</keyword>
<keyword evidence="1" id="KW-0808">Transferase</keyword>
<evidence type="ECO:0000259" key="3">
    <source>
        <dbReference type="PROSITE" id="PS51186"/>
    </source>
</evidence>
<organism evidence="4 5">
    <name type="scientific">Streptomyces smyrnaeus</name>
    <dbReference type="NCBI Taxonomy" id="1387713"/>
    <lineage>
        <taxon>Bacteria</taxon>
        <taxon>Bacillati</taxon>
        <taxon>Actinomycetota</taxon>
        <taxon>Actinomycetes</taxon>
        <taxon>Kitasatosporales</taxon>
        <taxon>Streptomycetaceae</taxon>
        <taxon>Streptomyces</taxon>
    </lineage>
</organism>
<evidence type="ECO:0000256" key="1">
    <source>
        <dbReference type="ARBA" id="ARBA00022679"/>
    </source>
</evidence>
<dbReference type="PROSITE" id="PS51186">
    <property type="entry name" value="GNAT"/>
    <property type="match status" value="1"/>
</dbReference>
<comment type="caution">
    <text evidence="4">The sequence shown here is derived from an EMBL/GenBank/DDBJ whole genome shotgun (WGS) entry which is preliminary data.</text>
</comment>
<feature type="domain" description="N-acetyltransferase" evidence="3">
    <location>
        <begin position="1"/>
        <end position="174"/>
    </location>
</feature>
<dbReference type="Proteomes" id="UP000721954">
    <property type="component" value="Unassembled WGS sequence"/>
</dbReference>
<dbReference type="SUPFAM" id="SSF55729">
    <property type="entry name" value="Acyl-CoA N-acyltransferases (Nat)"/>
    <property type="match status" value="1"/>
</dbReference>
<dbReference type="CDD" id="cd04301">
    <property type="entry name" value="NAT_SF"/>
    <property type="match status" value="1"/>
</dbReference>
<dbReference type="InterPro" id="IPR050680">
    <property type="entry name" value="YpeA/RimI_acetyltransf"/>
</dbReference>
<proteinExistence type="predicted"/>
<dbReference type="PANTHER" id="PTHR43420">
    <property type="entry name" value="ACETYLTRANSFERASE"/>
    <property type="match status" value="1"/>
</dbReference>
<name>A0ABS3XZ95_9ACTN</name>
<dbReference type="Pfam" id="PF00583">
    <property type="entry name" value="Acetyltransf_1"/>
    <property type="match status" value="1"/>
</dbReference>
<dbReference type="Gene3D" id="3.40.630.30">
    <property type="match status" value="1"/>
</dbReference>